<evidence type="ECO:0000259" key="6">
    <source>
        <dbReference type="Pfam" id="PF01212"/>
    </source>
</evidence>
<dbReference type="RefSeq" id="WP_066667703.1">
    <property type="nucleotide sequence ID" value="NZ_LYVF01000137.1"/>
</dbReference>
<accession>A0A1B7LFA7</accession>
<dbReference type="Proteomes" id="UP000078532">
    <property type="component" value="Unassembled WGS sequence"/>
</dbReference>
<keyword evidence="4" id="KW-0456">Lyase</keyword>
<dbReference type="EMBL" id="LYVF01000137">
    <property type="protein sequence ID" value="OAT82253.1"/>
    <property type="molecule type" value="Genomic_DNA"/>
</dbReference>
<sequence length="346" mass="36945">MKTIDLRSDTVTRPGREMREAMARAEVGDDVYGEDPTVNGLQETAAQLVGKEAALFVPSGTAGNQIALLAHTERGNEVILDEEAHIYYYEAGSPAMLAGVQLRPAAGLLTAQGPEVLRRALRPANIHFPVTRLICLENTFNRGGGTVMPPGVMARFYAMAQERNLAVHLDGARIFNAAVATGCDVREFTRHCDSVMFCLSKGLGAPVGSLLAGSREFIEKARRYRKALGGGMRQAGILAAAGLVALQNISRLAEDHLNARRLAAGLAELPGVEIDLDKVQTNMVQVKFTGRCTAGDFVRQMAGRDVKCNASGADTVRLVTHLDISSDDVELCIAAAKNVLVKGCCG</sequence>
<evidence type="ECO:0000256" key="3">
    <source>
        <dbReference type="ARBA" id="ARBA00022898"/>
    </source>
</evidence>
<dbReference type="Gene3D" id="3.40.640.10">
    <property type="entry name" value="Type I PLP-dependent aspartate aminotransferase-like (Major domain)"/>
    <property type="match status" value="1"/>
</dbReference>
<comment type="caution">
    <text evidence="7">The sequence shown here is derived from an EMBL/GenBank/DDBJ whole genome shotgun (WGS) entry which is preliminary data.</text>
</comment>
<dbReference type="CDD" id="cd06502">
    <property type="entry name" value="TA_like"/>
    <property type="match status" value="1"/>
</dbReference>
<comment type="cofactor">
    <cofactor evidence="1">
        <name>pyridoxal 5'-phosphate</name>
        <dbReference type="ChEBI" id="CHEBI:597326"/>
    </cofactor>
</comment>
<evidence type="ECO:0000256" key="4">
    <source>
        <dbReference type="ARBA" id="ARBA00023239"/>
    </source>
</evidence>
<name>A0A1B7LFA7_9FIRM</name>
<evidence type="ECO:0000256" key="2">
    <source>
        <dbReference type="ARBA" id="ARBA00006966"/>
    </source>
</evidence>
<dbReference type="GO" id="GO:0006545">
    <property type="term" value="P:glycine biosynthetic process"/>
    <property type="evidence" value="ECO:0007669"/>
    <property type="project" value="TreeGrafter"/>
</dbReference>
<evidence type="ECO:0000256" key="1">
    <source>
        <dbReference type="ARBA" id="ARBA00001933"/>
    </source>
</evidence>
<dbReference type="PANTHER" id="PTHR48097:SF9">
    <property type="entry name" value="L-THREONINE ALDOLASE"/>
    <property type="match status" value="1"/>
</dbReference>
<reference evidence="7 8" key="1">
    <citation type="submission" date="2016-04" db="EMBL/GenBank/DDBJ databases">
        <authorList>
            <person name="Evans L.H."/>
            <person name="Alamgir A."/>
            <person name="Owens N."/>
            <person name="Weber N.D."/>
            <person name="Virtaneva K."/>
            <person name="Barbian K."/>
            <person name="Babar A."/>
            <person name="Rosenke K."/>
        </authorList>
    </citation>
    <scope>NUCLEOTIDE SEQUENCE [LARGE SCALE GENOMIC DNA]</scope>
    <source>
        <strain evidence="7 8">LMa1</strain>
    </source>
</reference>
<feature type="modified residue" description="N6-(pyridoxal phosphate)lysine" evidence="5">
    <location>
        <position position="201"/>
    </location>
</feature>
<dbReference type="NCBIfam" id="NF007825">
    <property type="entry name" value="PRK10534.1"/>
    <property type="match status" value="1"/>
</dbReference>
<dbReference type="PANTHER" id="PTHR48097">
    <property type="entry name" value="L-THREONINE ALDOLASE-RELATED"/>
    <property type="match status" value="1"/>
</dbReference>
<dbReference type="GO" id="GO:0006567">
    <property type="term" value="P:L-threonine catabolic process"/>
    <property type="evidence" value="ECO:0007669"/>
    <property type="project" value="TreeGrafter"/>
</dbReference>
<dbReference type="Gene3D" id="3.90.1150.10">
    <property type="entry name" value="Aspartate Aminotransferase, domain 1"/>
    <property type="match status" value="1"/>
</dbReference>
<feature type="domain" description="Aromatic amino acid beta-eliminating lyase/threonine aldolase" evidence="6">
    <location>
        <begin position="5"/>
        <end position="287"/>
    </location>
</feature>
<dbReference type="PIRSF" id="PIRSF017617">
    <property type="entry name" value="Thr_aldolase"/>
    <property type="match status" value="1"/>
</dbReference>
<evidence type="ECO:0000256" key="5">
    <source>
        <dbReference type="PIRSR" id="PIRSR017617-1"/>
    </source>
</evidence>
<dbReference type="GO" id="GO:0005829">
    <property type="term" value="C:cytosol"/>
    <property type="evidence" value="ECO:0007669"/>
    <property type="project" value="TreeGrafter"/>
</dbReference>
<dbReference type="FunFam" id="3.90.1150.10:FF:000041">
    <property type="entry name" value="Low-specificity L-threonine aldolase"/>
    <property type="match status" value="1"/>
</dbReference>
<dbReference type="NCBIfam" id="NF041359">
    <property type="entry name" value="GntG_guanitoxin"/>
    <property type="match status" value="1"/>
</dbReference>
<organism evidence="7 8">
    <name type="scientific">Desulfotomaculum copahuensis</name>
    <dbReference type="NCBI Taxonomy" id="1838280"/>
    <lineage>
        <taxon>Bacteria</taxon>
        <taxon>Bacillati</taxon>
        <taxon>Bacillota</taxon>
        <taxon>Clostridia</taxon>
        <taxon>Eubacteriales</taxon>
        <taxon>Desulfotomaculaceae</taxon>
        <taxon>Desulfotomaculum</taxon>
    </lineage>
</organism>
<evidence type="ECO:0000313" key="8">
    <source>
        <dbReference type="Proteomes" id="UP000078532"/>
    </source>
</evidence>
<keyword evidence="8" id="KW-1185">Reference proteome</keyword>
<dbReference type="InterPro" id="IPR015424">
    <property type="entry name" value="PyrdxlP-dep_Trfase"/>
</dbReference>
<dbReference type="Pfam" id="PF01212">
    <property type="entry name" value="Beta_elim_lyase"/>
    <property type="match status" value="1"/>
</dbReference>
<dbReference type="SUPFAM" id="SSF53383">
    <property type="entry name" value="PLP-dependent transferases"/>
    <property type="match status" value="1"/>
</dbReference>
<dbReference type="GO" id="GO:0008732">
    <property type="term" value="F:L-allo-threonine aldolase activity"/>
    <property type="evidence" value="ECO:0007669"/>
    <property type="project" value="TreeGrafter"/>
</dbReference>
<dbReference type="FunFam" id="3.40.640.10:FF:000030">
    <property type="entry name" value="Low-specificity L-threonine aldolase"/>
    <property type="match status" value="1"/>
</dbReference>
<protein>
    <submittedName>
        <fullName evidence="7">Threonine aldolase</fullName>
    </submittedName>
</protein>
<dbReference type="OrthoDB" id="9774495at2"/>
<comment type="similarity">
    <text evidence="2">Belongs to the threonine aldolase family.</text>
</comment>
<dbReference type="InterPro" id="IPR015422">
    <property type="entry name" value="PyrdxlP-dep_Trfase_small"/>
</dbReference>
<dbReference type="InterPro" id="IPR015421">
    <property type="entry name" value="PyrdxlP-dep_Trfase_major"/>
</dbReference>
<gene>
    <name evidence="7" type="ORF">A6M21_08795</name>
</gene>
<proteinExistence type="inferred from homology"/>
<keyword evidence="3" id="KW-0663">Pyridoxal phosphate</keyword>
<dbReference type="STRING" id="1838280.A6M21_08795"/>
<evidence type="ECO:0000313" key="7">
    <source>
        <dbReference type="EMBL" id="OAT82253.1"/>
    </source>
</evidence>
<dbReference type="InterPro" id="IPR023603">
    <property type="entry name" value="Low_specificity_L-TA-like"/>
</dbReference>
<dbReference type="AlphaFoldDB" id="A0A1B7LFA7"/>
<dbReference type="InterPro" id="IPR001597">
    <property type="entry name" value="ArAA_b-elim_lyase/Thr_aldolase"/>
</dbReference>